<comment type="caution">
    <text evidence="2">The sequence shown here is derived from an EMBL/GenBank/DDBJ whole genome shotgun (WGS) entry which is preliminary data.</text>
</comment>
<dbReference type="AlphaFoldDB" id="A0AAN9UWD2"/>
<proteinExistence type="predicted"/>
<name>A0AAN9UWD2_9PEZI</name>
<protein>
    <recommendedName>
        <fullName evidence="1">Nudix hydrolase domain-containing protein</fullName>
    </recommendedName>
</protein>
<reference evidence="2 3" key="1">
    <citation type="submission" date="2024-02" db="EMBL/GenBank/DDBJ databases">
        <title>De novo assembly and annotation of 12 fungi associated with fruit tree decline syndrome in Ontario, Canada.</title>
        <authorList>
            <person name="Sulman M."/>
            <person name="Ellouze W."/>
            <person name="Ilyukhin E."/>
        </authorList>
    </citation>
    <scope>NUCLEOTIDE SEQUENCE [LARGE SCALE GENOMIC DNA]</scope>
    <source>
        <strain evidence="2 3">M11/M66-122</strain>
    </source>
</reference>
<evidence type="ECO:0000313" key="2">
    <source>
        <dbReference type="EMBL" id="KAK7754447.1"/>
    </source>
</evidence>
<gene>
    <name evidence="2" type="ORF">SLS62_003467</name>
</gene>
<accession>A0AAN9UWD2</accession>
<dbReference type="EMBL" id="JAKJXP020000020">
    <property type="protein sequence ID" value="KAK7754447.1"/>
    <property type="molecule type" value="Genomic_DNA"/>
</dbReference>
<dbReference type="InterPro" id="IPR015797">
    <property type="entry name" value="NUDIX_hydrolase-like_dom_sf"/>
</dbReference>
<dbReference type="Pfam" id="PF00293">
    <property type="entry name" value="NUDIX"/>
    <property type="match status" value="1"/>
</dbReference>
<dbReference type="Proteomes" id="UP001320420">
    <property type="component" value="Unassembled WGS sequence"/>
</dbReference>
<dbReference type="InterPro" id="IPR000086">
    <property type="entry name" value="NUDIX_hydrolase_dom"/>
</dbReference>
<evidence type="ECO:0000313" key="3">
    <source>
        <dbReference type="Proteomes" id="UP001320420"/>
    </source>
</evidence>
<dbReference type="PROSITE" id="PS51462">
    <property type="entry name" value="NUDIX"/>
    <property type="match status" value="1"/>
</dbReference>
<evidence type="ECO:0000259" key="1">
    <source>
        <dbReference type="PROSITE" id="PS51462"/>
    </source>
</evidence>
<feature type="domain" description="Nudix hydrolase" evidence="1">
    <location>
        <begin position="25"/>
        <end position="183"/>
    </location>
</feature>
<sequence length="206" mass="23015">MEPGGYISYTAQSLGKLIGIGQPTPDTFCVGVAIAQRTGQLNRPGKPAVLLVRRTEDTDHYPGIWHLPGGQIEPTDLNVKAAIERLVFDKTNLKVTRVLEQLDYAYRGKDEETKLVANPAGGEDLVVNKVVYMINYVVEVEDLDAFRLKTDEYTSQYWIDEDMVSSLGATESVKRAVSEALVSVNMHHLSDVQERNHDEHHPQPNQ</sequence>
<dbReference type="Gene3D" id="3.90.79.10">
    <property type="entry name" value="Nucleoside Triphosphate Pyrophosphohydrolase"/>
    <property type="match status" value="1"/>
</dbReference>
<keyword evidence="3" id="KW-1185">Reference proteome</keyword>
<dbReference type="SUPFAM" id="SSF55811">
    <property type="entry name" value="Nudix"/>
    <property type="match status" value="1"/>
</dbReference>
<organism evidence="2 3">
    <name type="scientific">Diatrype stigma</name>
    <dbReference type="NCBI Taxonomy" id="117547"/>
    <lineage>
        <taxon>Eukaryota</taxon>
        <taxon>Fungi</taxon>
        <taxon>Dikarya</taxon>
        <taxon>Ascomycota</taxon>
        <taxon>Pezizomycotina</taxon>
        <taxon>Sordariomycetes</taxon>
        <taxon>Xylariomycetidae</taxon>
        <taxon>Xylariales</taxon>
        <taxon>Diatrypaceae</taxon>
        <taxon>Diatrype</taxon>
    </lineage>
</organism>